<reference evidence="9" key="1">
    <citation type="submission" date="2022-07" db="EMBL/GenBank/DDBJ databases">
        <title>Genome Sequence of Physisporinus lineatus.</title>
        <authorList>
            <person name="Buettner E."/>
        </authorList>
    </citation>
    <scope>NUCLEOTIDE SEQUENCE</scope>
    <source>
        <strain evidence="9">VT162</strain>
    </source>
</reference>
<gene>
    <name evidence="9" type="ORF">NLI96_g5769</name>
</gene>
<dbReference type="InterPro" id="IPR010729">
    <property type="entry name" value="Ribosomal_uL29_mit"/>
</dbReference>
<feature type="compositionally biased region" description="Basic and acidic residues" evidence="8">
    <location>
        <begin position="208"/>
        <end position="217"/>
    </location>
</feature>
<evidence type="ECO:0000313" key="9">
    <source>
        <dbReference type="EMBL" id="KAJ3484254.1"/>
    </source>
</evidence>
<dbReference type="Proteomes" id="UP001212997">
    <property type="component" value="Unassembled WGS sequence"/>
</dbReference>
<feature type="compositionally biased region" description="Polar residues" evidence="8">
    <location>
        <begin position="44"/>
        <end position="55"/>
    </location>
</feature>
<sequence length="253" mass="28277">MSFLRPLPRNFRPHLTHTFRPSNSNLRIVAGSSRSLATVVPDSKSITADGSSSGERQGAKEGALRPHLGITVDPDHGLYGFFRKNVEKDGTVQYETVDVRNAVTDNSGRSWTAPELRRKSFQDLHTLWYVLLRERNLLATQNEEVRRLGSDASRTPNILKAHRIRKSMARIKYVINERRLAYEGAVKIHEERRLAALAEKYARREELKAAQAEKESPDTGDEQVVTESDKAAELAASALFETVPTGSEAGKQA</sequence>
<organism evidence="9 10">
    <name type="scientific">Meripilus lineatus</name>
    <dbReference type="NCBI Taxonomy" id="2056292"/>
    <lineage>
        <taxon>Eukaryota</taxon>
        <taxon>Fungi</taxon>
        <taxon>Dikarya</taxon>
        <taxon>Basidiomycota</taxon>
        <taxon>Agaricomycotina</taxon>
        <taxon>Agaricomycetes</taxon>
        <taxon>Polyporales</taxon>
        <taxon>Meripilaceae</taxon>
        <taxon>Meripilus</taxon>
    </lineage>
</organism>
<evidence type="ECO:0000256" key="6">
    <source>
        <dbReference type="ARBA" id="ARBA00035289"/>
    </source>
</evidence>
<keyword evidence="10" id="KW-1185">Reference proteome</keyword>
<dbReference type="PANTHER" id="PTHR21183:SF18">
    <property type="entry name" value="LARGE RIBOSOMAL SUBUNIT PROTEIN UL29M"/>
    <property type="match status" value="1"/>
</dbReference>
<dbReference type="GO" id="GO:0003735">
    <property type="term" value="F:structural constituent of ribosome"/>
    <property type="evidence" value="ECO:0007669"/>
    <property type="project" value="InterPro"/>
</dbReference>
<dbReference type="GO" id="GO:0005762">
    <property type="term" value="C:mitochondrial large ribosomal subunit"/>
    <property type="evidence" value="ECO:0007669"/>
    <property type="project" value="TreeGrafter"/>
</dbReference>
<comment type="caution">
    <text evidence="9">The sequence shown here is derived from an EMBL/GenBank/DDBJ whole genome shotgun (WGS) entry which is preliminary data.</text>
</comment>
<keyword evidence="3" id="KW-0689">Ribosomal protein</keyword>
<name>A0AAD5YIR9_9APHY</name>
<evidence type="ECO:0000256" key="2">
    <source>
        <dbReference type="ARBA" id="ARBA00009254"/>
    </source>
</evidence>
<dbReference type="Pfam" id="PF06984">
    <property type="entry name" value="MRP-L47"/>
    <property type="match status" value="1"/>
</dbReference>
<evidence type="ECO:0000256" key="3">
    <source>
        <dbReference type="ARBA" id="ARBA00022980"/>
    </source>
</evidence>
<dbReference type="InterPro" id="IPR038340">
    <property type="entry name" value="MRP-L47_sf"/>
</dbReference>
<dbReference type="GO" id="GO:0032543">
    <property type="term" value="P:mitochondrial translation"/>
    <property type="evidence" value="ECO:0007669"/>
    <property type="project" value="TreeGrafter"/>
</dbReference>
<evidence type="ECO:0000256" key="8">
    <source>
        <dbReference type="SAM" id="MobiDB-lite"/>
    </source>
</evidence>
<comment type="subcellular location">
    <subcellularLocation>
        <location evidence="1">Mitochondrion</location>
    </subcellularLocation>
</comment>
<comment type="similarity">
    <text evidence="2">Belongs to the universal ribosomal protein uL29 family.</text>
</comment>
<feature type="region of interest" description="Disordered" evidence="8">
    <location>
        <begin position="208"/>
        <end position="228"/>
    </location>
</feature>
<dbReference type="PANTHER" id="PTHR21183">
    <property type="entry name" value="RIBOSOMAL PROTEIN L47, MITOCHONDRIAL-RELATED"/>
    <property type="match status" value="1"/>
</dbReference>
<evidence type="ECO:0000256" key="7">
    <source>
        <dbReference type="ARBA" id="ARBA00035399"/>
    </source>
</evidence>
<evidence type="ECO:0000313" key="10">
    <source>
        <dbReference type="Proteomes" id="UP001212997"/>
    </source>
</evidence>
<keyword evidence="4" id="KW-0496">Mitochondrion</keyword>
<keyword evidence="5" id="KW-0687">Ribonucleoprotein</keyword>
<dbReference type="SUPFAM" id="SSF46561">
    <property type="entry name" value="Ribosomal protein L29 (L29p)"/>
    <property type="match status" value="1"/>
</dbReference>
<evidence type="ECO:0000256" key="1">
    <source>
        <dbReference type="ARBA" id="ARBA00004173"/>
    </source>
</evidence>
<proteinExistence type="inferred from homology"/>
<dbReference type="AlphaFoldDB" id="A0AAD5YIR9"/>
<evidence type="ECO:0000256" key="4">
    <source>
        <dbReference type="ARBA" id="ARBA00023128"/>
    </source>
</evidence>
<protein>
    <recommendedName>
        <fullName evidence="6">Large ribosomal subunit protein uL29m</fullName>
    </recommendedName>
    <alternativeName>
        <fullName evidence="7">54S ribosomal protein L4, mitochondrial</fullName>
    </alternativeName>
</protein>
<dbReference type="InterPro" id="IPR036049">
    <property type="entry name" value="Ribosomal_uL29_sf"/>
</dbReference>
<evidence type="ECO:0000256" key="5">
    <source>
        <dbReference type="ARBA" id="ARBA00023274"/>
    </source>
</evidence>
<accession>A0AAD5YIR9</accession>
<dbReference type="EMBL" id="JANAWD010000196">
    <property type="protein sequence ID" value="KAJ3484254.1"/>
    <property type="molecule type" value="Genomic_DNA"/>
</dbReference>
<dbReference type="Gene3D" id="6.10.330.20">
    <property type="match status" value="1"/>
</dbReference>
<feature type="region of interest" description="Disordered" evidence="8">
    <location>
        <begin position="41"/>
        <end position="67"/>
    </location>
</feature>